<dbReference type="GeneID" id="106809825"/>
<keyword evidence="2" id="KW-0067">ATP-binding</keyword>
<accession>A0ABM1E8L0</accession>
<dbReference type="PANTHER" id="PTHR24346">
    <property type="entry name" value="MAP/MICROTUBULE AFFINITY-REGULATING KINASE"/>
    <property type="match status" value="1"/>
</dbReference>
<evidence type="ECO:0000313" key="4">
    <source>
        <dbReference type="Proteomes" id="UP000695022"/>
    </source>
</evidence>
<dbReference type="PROSITE" id="PS00108">
    <property type="entry name" value="PROTEIN_KINASE_ST"/>
    <property type="match status" value="1"/>
</dbReference>
<dbReference type="RefSeq" id="XP_014668531.1">
    <property type="nucleotide sequence ID" value="XM_014813045.1"/>
</dbReference>
<evidence type="ECO:0000259" key="3">
    <source>
        <dbReference type="PROSITE" id="PS50011"/>
    </source>
</evidence>
<dbReference type="SMART" id="SM00220">
    <property type="entry name" value="S_TKc"/>
    <property type="match status" value="1"/>
</dbReference>
<organism evidence="4 5">
    <name type="scientific">Priapulus caudatus</name>
    <name type="common">Priapulid worm</name>
    <dbReference type="NCBI Taxonomy" id="37621"/>
    <lineage>
        <taxon>Eukaryota</taxon>
        <taxon>Metazoa</taxon>
        <taxon>Ecdysozoa</taxon>
        <taxon>Scalidophora</taxon>
        <taxon>Priapulida</taxon>
        <taxon>Priapulimorpha</taxon>
        <taxon>Priapulimorphida</taxon>
        <taxon>Priapulidae</taxon>
        <taxon>Priapulus</taxon>
    </lineage>
</organism>
<dbReference type="PROSITE" id="PS50011">
    <property type="entry name" value="PROTEIN_KINASE_DOM"/>
    <property type="match status" value="1"/>
</dbReference>
<protein>
    <submittedName>
        <fullName evidence="5">Serine/threonine-protein kinase NIM1-like</fullName>
    </submittedName>
</protein>
<sequence>KGAVKILTRQSWTLKTQRLLSREISNIEKLHHPNVIRLYEVVETLTTIIAAVRHIHTHNIVHRDVKAENVFFANDQTVKLGDLGFSTTCVAGQLLSTFCGSPPYAAPELFRDESYVGHYVDVWAMGVLLYFMVVGTMPFRADTVGRLKVREALKELGITDTHIKESRAKSSRSSITGTYRIMLHKIQKRNSSDNLTLATADANSNNAKNNPTPADVQVRVHNAVNATATGGKAARHSRFCVVL</sequence>
<keyword evidence="4" id="KW-1185">Reference proteome</keyword>
<dbReference type="Pfam" id="PF00069">
    <property type="entry name" value="Pkinase"/>
    <property type="match status" value="1"/>
</dbReference>
<dbReference type="InterPro" id="IPR000719">
    <property type="entry name" value="Prot_kinase_dom"/>
</dbReference>
<proteinExistence type="predicted"/>
<dbReference type="SUPFAM" id="SSF56112">
    <property type="entry name" value="Protein kinase-like (PK-like)"/>
    <property type="match status" value="1"/>
</dbReference>
<feature type="non-terminal residue" evidence="5">
    <location>
        <position position="1"/>
    </location>
</feature>
<reference evidence="5" key="1">
    <citation type="submission" date="2025-08" db="UniProtKB">
        <authorList>
            <consortium name="RefSeq"/>
        </authorList>
    </citation>
    <scope>IDENTIFICATION</scope>
</reference>
<evidence type="ECO:0000313" key="5">
    <source>
        <dbReference type="RefSeq" id="XP_014668531.1"/>
    </source>
</evidence>
<gene>
    <name evidence="5" type="primary">LOC106809825</name>
</gene>
<evidence type="ECO:0000256" key="2">
    <source>
        <dbReference type="ARBA" id="ARBA00022840"/>
    </source>
</evidence>
<name>A0ABM1E8L0_PRICU</name>
<feature type="domain" description="Protein kinase" evidence="3">
    <location>
        <begin position="1"/>
        <end position="213"/>
    </location>
</feature>
<dbReference type="InterPro" id="IPR008271">
    <property type="entry name" value="Ser/Thr_kinase_AS"/>
</dbReference>
<dbReference type="InterPro" id="IPR011009">
    <property type="entry name" value="Kinase-like_dom_sf"/>
</dbReference>
<dbReference type="Gene3D" id="1.10.510.10">
    <property type="entry name" value="Transferase(Phosphotransferase) domain 1"/>
    <property type="match status" value="1"/>
</dbReference>
<evidence type="ECO:0000256" key="1">
    <source>
        <dbReference type="ARBA" id="ARBA00022741"/>
    </source>
</evidence>
<dbReference type="Gene3D" id="3.30.200.20">
    <property type="entry name" value="Phosphorylase Kinase, domain 1"/>
    <property type="match status" value="1"/>
</dbReference>
<keyword evidence="1" id="KW-0547">Nucleotide-binding</keyword>
<dbReference type="Proteomes" id="UP000695022">
    <property type="component" value="Unplaced"/>
</dbReference>
<dbReference type="PANTHER" id="PTHR24346:SF49">
    <property type="entry name" value="NIM1 SERINE_THREONINE PROTEIN KINASE"/>
    <property type="match status" value="1"/>
</dbReference>